<dbReference type="AlphaFoldDB" id="A0A4R6N585"/>
<dbReference type="Gene3D" id="3.30.1150.10">
    <property type="match status" value="1"/>
</dbReference>
<evidence type="ECO:0008006" key="3">
    <source>
        <dbReference type="Google" id="ProtNLM"/>
    </source>
</evidence>
<accession>A0A4R6N585</accession>
<name>A0A4R6N585_9BURK</name>
<keyword evidence="2" id="KW-1185">Reference proteome</keyword>
<evidence type="ECO:0000313" key="2">
    <source>
        <dbReference type="Proteomes" id="UP000295357"/>
    </source>
</evidence>
<dbReference type="EMBL" id="SNXE01000005">
    <property type="protein sequence ID" value="TDP09340.1"/>
    <property type="molecule type" value="Genomic_DNA"/>
</dbReference>
<proteinExistence type="predicted"/>
<protein>
    <recommendedName>
        <fullName evidence="3">TonB family protein</fullName>
    </recommendedName>
</protein>
<organism evidence="1 2">
    <name type="scientific">Roseateles asaccharophilus</name>
    <dbReference type="NCBI Taxonomy" id="582607"/>
    <lineage>
        <taxon>Bacteria</taxon>
        <taxon>Pseudomonadati</taxon>
        <taxon>Pseudomonadota</taxon>
        <taxon>Betaproteobacteria</taxon>
        <taxon>Burkholderiales</taxon>
        <taxon>Sphaerotilaceae</taxon>
        <taxon>Roseateles</taxon>
    </lineage>
</organism>
<evidence type="ECO:0000313" key="1">
    <source>
        <dbReference type="EMBL" id="TDP09340.1"/>
    </source>
</evidence>
<dbReference type="SUPFAM" id="SSF74653">
    <property type="entry name" value="TolA/TonB C-terminal domain"/>
    <property type="match status" value="1"/>
</dbReference>
<sequence length="221" mass="23151">MAGAAARAGGARRRRGQALAASVVAAVLLHGAVLTLAVLEAQSAPARLQPQGLSQAQTSLQVRAVPAAVLSAQGGEAPAGPAPGLVWPARAALPEPVMPSPPLAPWTDLPEALLTPEPIYLPRDLLSAGPAPQETVLLAWPTQSSLRGSFRGVLRLFIDDQGQVRRVEAADAELPEPLFEAARQAFMAVRFSPGELDGRAVRSLIRVEVSFESEPLPLAHE</sequence>
<gene>
    <name evidence="1" type="ORF">DFR39_105178</name>
</gene>
<comment type="caution">
    <text evidence="1">The sequence shown here is derived from an EMBL/GenBank/DDBJ whole genome shotgun (WGS) entry which is preliminary data.</text>
</comment>
<reference evidence="1 2" key="1">
    <citation type="submission" date="2019-03" db="EMBL/GenBank/DDBJ databases">
        <title>Genomic Encyclopedia of Type Strains, Phase IV (KMG-IV): sequencing the most valuable type-strain genomes for metagenomic binning, comparative biology and taxonomic classification.</title>
        <authorList>
            <person name="Goeker M."/>
        </authorList>
    </citation>
    <scope>NUCLEOTIDE SEQUENCE [LARGE SCALE GENOMIC DNA]</scope>
    <source>
        <strain evidence="1 2">DSM 25082</strain>
    </source>
</reference>
<dbReference type="Proteomes" id="UP000295357">
    <property type="component" value="Unassembled WGS sequence"/>
</dbReference>